<accession>A0AAU9K5D2</accession>
<feature type="compositionally biased region" description="Pro residues" evidence="5">
    <location>
        <begin position="219"/>
        <end position="228"/>
    </location>
</feature>
<dbReference type="InterPro" id="IPR038336">
    <property type="entry name" value="NET_sf"/>
</dbReference>
<evidence type="ECO:0000256" key="3">
    <source>
        <dbReference type="ARBA" id="ARBA00023163"/>
    </source>
</evidence>
<feature type="region of interest" description="Disordered" evidence="5">
    <location>
        <begin position="210"/>
        <end position="236"/>
    </location>
</feature>
<dbReference type="PRINTS" id="PR00503">
    <property type="entry name" value="BROMODOMAIN"/>
</dbReference>
<dbReference type="Pfam" id="PF00439">
    <property type="entry name" value="Bromodomain"/>
    <property type="match status" value="1"/>
</dbReference>
<dbReference type="Gene3D" id="1.20.920.10">
    <property type="entry name" value="Bromodomain-like"/>
    <property type="match status" value="1"/>
</dbReference>
<dbReference type="SMART" id="SM00297">
    <property type="entry name" value="BROMO"/>
    <property type="match status" value="1"/>
</dbReference>
<feature type="region of interest" description="Disordered" evidence="5">
    <location>
        <begin position="29"/>
        <end position="48"/>
    </location>
</feature>
<dbReference type="InterPro" id="IPR027353">
    <property type="entry name" value="NET_dom"/>
</dbReference>
<dbReference type="PANTHER" id="PTHR45926">
    <property type="entry name" value="OSJNBA0053K19.4 PROTEIN"/>
    <property type="match status" value="1"/>
</dbReference>
<keyword evidence="3" id="KW-0804">Transcription</keyword>
<reference evidence="8" key="1">
    <citation type="submission" date="2021-09" db="EMBL/GenBank/DDBJ databases">
        <authorList>
            <consortium name="AG Swart"/>
            <person name="Singh M."/>
            <person name="Singh A."/>
            <person name="Seah K."/>
            <person name="Emmerich C."/>
        </authorList>
    </citation>
    <scope>NUCLEOTIDE SEQUENCE</scope>
    <source>
        <strain evidence="8">ATCC30299</strain>
    </source>
</reference>
<dbReference type="Pfam" id="PF17035">
    <property type="entry name" value="BET"/>
    <property type="match status" value="1"/>
</dbReference>
<feature type="domain" description="NET" evidence="7">
    <location>
        <begin position="224"/>
        <end position="302"/>
    </location>
</feature>
<dbReference type="InterPro" id="IPR036427">
    <property type="entry name" value="Bromodomain-like_sf"/>
</dbReference>
<dbReference type="AlphaFoldDB" id="A0AAU9K5D2"/>
<keyword evidence="9" id="KW-1185">Reference proteome</keyword>
<evidence type="ECO:0000256" key="5">
    <source>
        <dbReference type="SAM" id="MobiDB-lite"/>
    </source>
</evidence>
<dbReference type="PROSITE" id="PS50014">
    <property type="entry name" value="BROMODOMAIN_2"/>
    <property type="match status" value="1"/>
</dbReference>
<dbReference type="InterPro" id="IPR001487">
    <property type="entry name" value="Bromodomain"/>
</dbReference>
<evidence type="ECO:0000313" key="9">
    <source>
        <dbReference type="Proteomes" id="UP001162131"/>
    </source>
</evidence>
<proteinExistence type="predicted"/>
<name>A0AAU9K5D2_9CILI</name>
<evidence type="ECO:0000313" key="8">
    <source>
        <dbReference type="EMBL" id="CAG9330823.1"/>
    </source>
</evidence>
<evidence type="ECO:0000256" key="1">
    <source>
        <dbReference type="ARBA" id="ARBA00023015"/>
    </source>
</evidence>
<evidence type="ECO:0000259" key="6">
    <source>
        <dbReference type="PROSITE" id="PS50014"/>
    </source>
</evidence>
<protein>
    <recommendedName>
        <fullName evidence="10">Bromodomain-containing protein</fullName>
    </recommendedName>
</protein>
<dbReference type="EMBL" id="CAJZBQ010000052">
    <property type="protein sequence ID" value="CAG9330823.1"/>
    <property type="molecule type" value="Genomic_DNA"/>
</dbReference>
<evidence type="ECO:0000256" key="2">
    <source>
        <dbReference type="ARBA" id="ARBA00023117"/>
    </source>
</evidence>
<dbReference type="Proteomes" id="UP001162131">
    <property type="component" value="Unassembled WGS sequence"/>
</dbReference>
<keyword evidence="2 4" id="KW-0103">Bromodomain</keyword>
<organism evidence="8 9">
    <name type="scientific">Blepharisma stoltei</name>
    <dbReference type="NCBI Taxonomy" id="1481888"/>
    <lineage>
        <taxon>Eukaryota</taxon>
        <taxon>Sar</taxon>
        <taxon>Alveolata</taxon>
        <taxon>Ciliophora</taxon>
        <taxon>Postciliodesmatophora</taxon>
        <taxon>Heterotrichea</taxon>
        <taxon>Heterotrichida</taxon>
        <taxon>Blepharismidae</taxon>
        <taxon>Blepharisma</taxon>
    </lineage>
</organism>
<gene>
    <name evidence="8" type="ORF">BSTOLATCC_MIC52235</name>
</gene>
<feature type="domain" description="Bromo" evidence="6">
    <location>
        <begin position="94"/>
        <end position="164"/>
    </location>
</feature>
<sequence>MNVELTNHQLAALNAKMPSFFILKQTVNKGLPPRPSKQRKSEVDNMDLDIVYEPQVAESRPQRNKKKIEFDEIDSGQKQSEPSKKIQKILQTIKRHPMAEPFLHPVDPKQVPDYYSVIQDPMDLETVERKLKSGEYETGYQFAMDMRLIWSNSFYYNANGSELYHMTMTLSAEFEKLMKGNESLVLVDKKDIIQDLYKKLEKLSKGMKDLQTGKVQAQPPKPASPPKPPLEKPMSLQDKKALCNSIKKLDPKYLRGVLDIVQECMDIQGEELEFDIDKLPSKVCRELDKYVRNCLQNANRTHKKSKPQVVNINGIKNAQEITSNRLTDLDSQLHELAQKSRTEVPAQPEPKDEESESESSSSSESEEDDMPMPAHDIDAYHQYPNQMGTDSMWSMFRDNNIDTYQDFSTGTFSTMMDFDKNDAFK</sequence>
<evidence type="ECO:0000256" key="4">
    <source>
        <dbReference type="PROSITE-ProRule" id="PRU00035"/>
    </source>
</evidence>
<keyword evidence="1" id="KW-0805">Transcription regulation</keyword>
<evidence type="ECO:0008006" key="10">
    <source>
        <dbReference type="Google" id="ProtNLM"/>
    </source>
</evidence>
<dbReference type="InterPro" id="IPR018359">
    <property type="entry name" value="Bromodomain_CS"/>
</dbReference>
<dbReference type="SUPFAM" id="SSF47370">
    <property type="entry name" value="Bromodomain"/>
    <property type="match status" value="1"/>
</dbReference>
<feature type="region of interest" description="Disordered" evidence="5">
    <location>
        <begin position="338"/>
        <end position="377"/>
    </location>
</feature>
<dbReference type="Gene3D" id="1.20.1270.220">
    <property type="match status" value="1"/>
</dbReference>
<dbReference type="PROSITE" id="PS00633">
    <property type="entry name" value="BROMODOMAIN_1"/>
    <property type="match status" value="1"/>
</dbReference>
<dbReference type="PROSITE" id="PS51525">
    <property type="entry name" value="NET"/>
    <property type="match status" value="1"/>
</dbReference>
<comment type="caution">
    <text evidence="8">The sequence shown here is derived from an EMBL/GenBank/DDBJ whole genome shotgun (WGS) entry which is preliminary data.</text>
</comment>
<evidence type="ECO:0000259" key="7">
    <source>
        <dbReference type="PROSITE" id="PS51525"/>
    </source>
</evidence>